<dbReference type="GO" id="GO:0003942">
    <property type="term" value="F:N-acetyl-gamma-glutamyl-phosphate reductase activity"/>
    <property type="evidence" value="ECO:0007669"/>
    <property type="project" value="UniProtKB-UniRule"/>
</dbReference>
<evidence type="ECO:0000313" key="10">
    <source>
        <dbReference type="Proteomes" id="UP000178776"/>
    </source>
</evidence>
<feature type="active site" evidence="7">
    <location>
        <position position="149"/>
    </location>
</feature>
<dbReference type="Pfam" id="PF01118">
    <property type="entry name" value="Semialdhyde_dh"/>
    <property type="match status" value="1"/>
</dbReference>
<keyword evidence="2 7" id="KW-0055">Arginine biosynthesis</keyword>
<evidence type="ECO:0000256" key="5">
    <source>
        <dbReference type="ARBA" id="ARBA00023002"/>
    </source>
</evidence>
<keyword evidence="4 7" id="KW-0521">NADP</keyword>
<dbReference type="Gene3D" id="3.40.50.720">
    <property type="entry name" value="NAD(P)-binding Rossmann-like Domain"/>
    <property type="match status" value="1"/>
</dbReference>
<accession>A0A1D9LFY9</accession>
<evidence type="ECO:0000256" key="2">
    <source>
        <dbReference type="ARBA" id="ARBA00022571"/>
    </source>
</evidence>
<organism evidence="9 10">
    <name type="scientific">Chromobacterium vaccinii</name>
    <dbReference type="NCBI Taxonomy" id="1108595"/>
    <lineage>
        <taxon>Bacteria</taxon>
        <taxon>Pseudomonadati</taxon>
        <taxon>Pseudomonadota</taxon>
        <taxon>Betaproteobacteria</taxon>
        <taxon>Neisseriales</taxon>
        <taxon>Chromobacteriaceae</taxon>
        <taxon>Chromobacterium</taxon>
    </lineage>
</organism>
<dbReference type="EMBL" id="CP017707">
    <property type="protein sequence ID" value="AOZ50176.1"/>
    <property type="molecule type" value="Genomic_DNA"/>
</dbReference>
<dbReference type="InterPro" id="IPR058924">
    <property type="entry name" value="AGPR_dimerisation_dom"/>
</dbReference>
<dbReference type="GO" id="GO:0005737">
    <property type="term" value="C:cytoplasm"/>
    <property type="evidence" value="ECO:0007669"/>
    <property type="project" value="UniProtKB-SubCell"/>
</dbReference>
<keyword evidence="7" id="KW-0963">Cytoplasm</keyword>
<dbReference type="SUPFAM" id="SSF55347">
    <property type="entry name" value="Glyceraldehyde-3-phosphate dehydrogenase-like, C-terminal domain"/>
    <property type="match status" value="1"/>
</dbReference>
<evidence type="ECO:0000256" key="7">
    <source>
        <dbReference type="HAMAP-Rule" id="MF_00150"/>
    </source>
</evidence>
<comment type="catalytic activity">
    <reaction evidence="6 7">
        <text>N-acetyl-L-glutamate 5-semialdehyde + phosphate + NADP(+) = N-acetyl-L-glutamyl 5-phosphate + NADPH + H(+)</text>
        <dbReference type="Rhea" id="RHEA:21588"/>
        <dbReference type="ChEBI" id="CHEBI:15378"/>
        <dbReference type="ChEBI" id="CHEBI:29123"/>
        <dbReference type="ChEBI" id="CHEBI:43474"/>
        <dbReference type="ChEBI" id="CHEBI:57783"/>
        <dbReference type="ChEBI" id="CHEBI:57936"/>
        <dbReference type="ChEBI" id="CHEBI:58349"/>
        <dbReference type="EC" id="1.2.1.38"/>
    </reaction>
</comment>
<dbReference type="Gene3D" id="3.30.360.10">
    <property type="entry name" value="Dihydrodipicolinate Reductase, domain 2"/>
    <property type="match status" value="1"/>
</dbReference>
<evidence type="ECO:0000256" key="1">
    <source>
        <dbReference type="ARBA" id="ARBA00004862"/>
    </source>
</evidence>
<gene>
    <name evidence="7" type="primary">argC</name>
    <name evidence="9" type="ORF">BKX93_09325</name>
</gene>
<evidence type="ECO:0000259" key="8">
    <source>
        <dbReference type="SMART" id="SM00859"/>
    </source>
</evidence>
<dbReference type="AlphaFoldDB" id="A0A1D9LFY9"/>
<dbReference type="GO" id="GO:0070401">
    <property type="term" value="F:NADP+ binding"/>
    <property type="evidence" value="ECO:0007669"/>
    <property type="project" value="InterPro"/>
</dbReference>
<dbReference type="NCBIfam" id="TIGR01850">
    <property type="entry name" value="argC"/>
    <property type="match status" value="1"/>
</dbReference>
<dbReference type="FunFam" id="3.30.360.10:FF:000014">
    <property type="entry name" value="N-acetyl-gamma-glutamyl-phosphate reductase"/>
    <property type="match status" value="1"/>
</dbReference>
<dbReference type="KEGG" id="cvc:BKX93_09325"/>
<dbReference type="EC" id="1.2.1.38" evidence="7"/>
<dbReference type="UniPathway" id="UPA00068">
    <property type="reaction ID" value="UER00108"/>
</dbReference>
<sequence>MIKVGIVGGTGYTGVELLRLLAKHPQARVTAVTSRKDAGIRVDEMFPSLRGCIDLAFSTPDEARLQDCDVVFFATPNGIAMQEAAALLDAGVRVVDLAADFRIKDVFEWEKWYGMPHAAPQLVADAVYGLPEVNREAIRGARLVANPGCYPTAVQLGYLPLIEAGVIDASSLIADCKSGVSGAGRKGEIGALLAEAGDSFKAYGVAGHRHLPEIRQGLARASGKPVGLTFVPHLTPMIRGIHATLYARLSKDADLQQLFESRYAGEAFVDVLPAGSHPETRSVRGANLCRIAVHRPQGGDTVVVLSVIDNLVKGAAGQAVQNMNLMFGLPETDGLDVVPLLP</sequence>
<comment type="subcellular location">
    <subcellularLocation>
        <location evidence="7">Cytoplasm</location>
    </subcellularLocation>
</comment>
<dbReference type="HAMAP" id="MF_00150">
    <property type="entry name" value="ArgC_type1"/>
    <property type="match status" value="1"/>
</dbReference>
<evidence type="ECO:0000313" key="9">
    <source>
        <dbReference type="EMBL" id="AOZ50176.1"/>
    </source>
</evidence>
<dbReference type="Pfam" id="PF22698">
    <property type="entry name" value="Semialdhyde_dhC_1"/>
    <property type="match status" value="1"/>
</dbReference>
<dbReference type="SMART" id="SM00859">
    <property type="entry name" value="Semialdhyde_dh"/>
    <property type="match status" value="1"/>
</dbReference>
<name>A0A1D9LFY9_9NEIS</name>
<dbReference type="InterPro" id="IPR000706">
    <property type="entry name" value="AGPR_type-1"/>
</dbReference>
<dbReference type="GO" id="GO:0051287">
    <property type="term" value="F:NAD binding"/>
    <property type="evidence" value="ECO:0007669"/>
    <property type="project" value="InterPro"/>
</dbReference>
<dbReference type="PANTHER" id="PTHR32338">
    <property type="entry name" value="N-ACETYL-GAMMA-GLUTAMYL-PHOSPHATE REDUCTASE, CHLOROPLASTIC-RELATED-RELATED"/>
    <property type="match status" value="1"/>
</dbReference>
<comment type="similarity">
    <text evidence="7">Belongs to the NAGSA dehydrogenase family. Type 1 subfamily.</text>
</comment>
<dbReference type="GeneID" id="68841415"/>
<comment type="function">
    <text evidence="7">Catalyzes the NADPH-dependent reduction of N-acetyl-5-glutamyl phosphate to yield N-acetyl-L-glutamate 5-semialdehyde.</text>
</comment>
<feature type="domain" description="Semialdehyde dehydrogenase NAD-binding" evidence="8">
    <location>
        <begin position="3"/>
        <end position="141"/>
    </location>
</feature>
<dbReference type="RefSeq" id="WP_070979601.1">
    <property type="nucleotide sequence ID" value="NZ_CP017707.1"/>
</dbReference>
<keyword evidence="3 7" id="KW-0028">Amino-acid biosynthesis</keyword>
<dbReference type="PANTHER" id="PTHR32338:SF10">
    <property type="entry name" value="N-ACETYL-GAMMA-GLUTAMYL-PHOSPHATE REDUCTASE, CHLOROPLASTIC-RELATED"/>
    <property type="match status" value="1"/>
</dbReference>
<dbReference type="InterPro" id="IPR000534">
    <property type="entry name" value="Semialdehyde_DH_NAD-bd"/>
</dbReference>
<dbReference type="InterPro" id="IPR050085">
    <property type="entry name" value="AGPR"/>
</dbReference>
<dbReference type="SUPFAM" id="SSF51735">
    <property type="entry name" value="NAD(P)-binding Rossmann-fold domains"/>
    <property type="match status" value="1"/>
</dbReference>
<keyword evidence="5 7" id="KW-0560">Oxidoreductase</keyword>
<dbReference type="Proteomes" id="UP000178776">
    <property type="component" value="Chromosome"/>
</dbReference>
<reference evidence="9 10" key="1">
    <citation type="submission" date="2016-10" db="EMBL/GenBank/DDBJ databases">
        <title>Chromobacterium muskegensis sp. nov., an insecticidal bacterium isolated from Sphagnum bogs.</title>
        <authorList>
            <person name="Sparks M.E."/>
            <person name="Blackburn M.B."/>
            <person name="Gundersen-Rindal D.E."/>
            <person name="Mitchell A."/>
            <person name="Farrar R."/>
            <person name="Kuhar D."/>
        </authorList>
    </citation>
    <scope>NUCLEOTIDE SEQUENCE [LARGE SCALE GENOMIC DNA]</scope>
    <source>
        <strain evidence="9 10">21-1</strain>
    </source>
</reference>
<dbReference type="CDD" id="cd23934">
    <property type="entry name" value="AGPR_1_C"/>
    <property type="match status" value="1"/>
</dbReference>
<protein>
    <recommendedName>
        <fullName evidence="7">N-acetyl-gamma-glutamyl-phosphate reductase</fullName>
        <shortName evidence="7">AGPR</shortName>
        <ecNumber evidence="7">1.2.1.38</ecNumber>
    </recommendedName>
    <alternativeName>
        <fullName evidence="7">N-acetyl-glutamate semialdehyde dehydrogenase</fullName>
        <shortName evidence="7">NAGSA dehydrogenase</shortName>
    </alternativeName>
</protein>
<evidence type="ECO:0000256" key="3">
    <source>
        <dbReference type="ARBA" id="ARBA00022605"/>
    </source>
</evidence>
<evidence type="ECO:0000256" key="6">
    <source>
        <dbReference type="ARBA" id="ARBA00050557"/>
    </source>
</evidence>
<dbReference type="CDD" id="cd17895">
    <property type="entry name" value="AGPR_1_N"/>
    <property type="match status" value="1"/>
</dbReference>
<evidence type="ECO:0000256" key="4">
    <source>
        <dbReference type="ARBA" id="ARBA00022857"/>
    </source>
</evidence>
<proteinExistence type="inferred from homology"/>
<dbReference type="STRING" id="1108595.BKX93_09325"/>
<dbReference type="GO" id="GO:0006526">
    <property type="term" value="P:L-arginine biosynthetic process"/>
    <property type="evidence" value="ECO:0007669"/>
    <property type="project" value="UniProtKB-UniRule"/>
</dbReference>
<dbReference type="InterPro" id="IPR036291">
    <property type="entry name" value="NAD(P)-bd_dom_sf"/>
</dbReference>
<comment type="pathway">
    <text evidence="1 7">Amino-acid biosynthesis; L-arginine biosynthesis; N(2)-acetyl-L-ornithine from L-glutamate: step 3/4.</text>
</comment>